<comment type="caution">
    <text evidence="1">The sequence shown here is derived from an EMBL/GenBank/DDBJ whole genome shotgun (WGS) entry which is preliminary data.</text>
</comment>
<dbReference type="NCBIfam" id="NF006731">
    <property type="entry name" value="PRK09262.1"/>
    <property type="match status" value="1"/>
</dbReference>
<dbReference type="InterPro" id="IPR036704">
    <property type="entry name" value="RraA/RraA-like_sf"/>
</dbReference>
<dbReference type="Pfam" id="PF03737">
    <property type="entry name" value="RraA-like"/>
    <property type="match status" value="1"/>
</dbReference>
<proteinExistence type="predicted"/>
<dbReference type="CDD" id="cd16841">
    <property type="entry name" value="RraA_family"/>
    <property type="match status" value="1"/>
</dbReference>
<name>A0A7C5QAE2_CALS0</name>
<protein>
    <submittedName>
        <fullName evidence="1">4-carboxy-4-hydroxy-2-oxoadipate aldolase/oxaloacetate decarboxylase</fullName>
    </submittedName>
</protein>
<dbReference type="Gene3D" id="3.50.30.40">
    <property type="entry name" value="Ribonuclease E inhibitor RraA/RraA-like"/>
    <property type="match status" value="1"/>
</dbReference>
<dbReference type="SUPFAM" id="SSF89562">
    <property type="entry name" value="RraA-like"/>
    <property type="match status" value="1"/>
</dbReference>
<organism evidence="1">
    <name type="scientific">Caldiarchaeum subterraneum</name>
    <dbReference type="NCBI Taxonomy" id="311458"/>
    <lineage>
        <taxon>Archaea</taxon>
        <taxon>Nitrososphaerota</taxon>
        <taxon>Candidatus Caldarchaeales</taxon>
        <taxon>Candidatus Caldarchaeaceae</taxon>
        <taxon>Candidatus Caldarchaeum</taxon>
    </lineage>
</organism>
<evidence type="ECO:0000313" key="1">
    <source>
        <dbReference type="EMBL" id="HHK68750.1"/>
    </source>
</evidence>
<reference evidence="1" key="1">
    <citation type="journal article" date="2020" name="mSystems">
        <title>Genome- and Community-Level Interaction Insights into Carbon Utilization and Element Cycling Functions of Hydrothermarchaeota in Hydrothermal Sediment.</title>
        <authorList>
            <person name="Zhou Z."/>
            <person name="Liu Y."/>
            <person name="Xu W."/>
            <person name="Pan J."/>
            <person name="Luo Z.H."/>
            <person name="Li M."/>
        </authorList>
    </citation>
    <scope>NUCLEOTIDE SEQUENCE [LARGE SCALE GENOMIC DNA]</scope>
    <source>
        <strain evidence="1">SpSt-1056</strain>
    </source>
</reference>
<dbReference type="PANTHER" id="PTHR33254:SF4">
    <property type="entry name" value="4-HYDROXY-4-METHYL-2-OXOGLUTARATE ALDOLASE 3-RELATED"/>
    <property type="match status" value="1"/>
</dbReference>
<sequence length="229" mass="24987">MSSVVYRDFPRPSKDIVEAYKDLGASTVYESISKEFRCVMDPGIKPIAPDTNLVGPALTVHCYPSDNITVHKAMTLAKPGDVLVIAAGGHVSVMWGGLMSYQAKLQGIAGVVVDGSVRDVSEIRRMGFPVFARHVSPIGSTKLHPGSINVPVNCGGVMVKPGDLIVADDDGVLVVPREMVTEVLEKARQRQAREREARKLYEQGKTSYEIYGFDKIFREKGVQEFPVAP</sequence>
<dbReference type="AlphaFoldDB" id="A0A7C5QAE2"/>
<accession>A0A7C5QAE2</accession>
<dbReference type="EMBL" id="DRWN01000051">
    <property type="protein sequence ID" value="HHK68750.1"/>
    <property type="molecule type" value="Genomic_DNA"/>
</dbReference>
<dbReference type="PANTHER" id="PTHR33254">
    <property type="entry name" value="4-HYDROXY-4-METHYL-2-OXOGLUTARATE ALDOLASE 3-RELATED"/>
    <property type="match status" value="1"/>
</dbReference>
<gene>
    <name evidence="1" type="ORF">ENM11_06325</name>
</gene>
<dbReference type="InterPro" id="IPR005493">
    <property type="entry name" value="RraA/RraA-like"/>
</dbReference>